<dbReference type="InterPro" id="IPR036236">
    <property type="entry name" value="Znf_C2H2_sf"/>
</dbReference>
<keyword evidence="6 10" id="KW-0863">Zinc-finger</keyword>
<dbReference type="PANTHER" id="PTHR46095">
    <property type="entry name" value="ZINC FINGER PROTEIN 593"/>
    <property type="match status" value="1"/>
</dbReference>
<evidence type="ECO:0000256" key="11">
    <source>
        <dbReference type="SAM" id="MobiDB-lite"/>
    </source>
</evidence>
<dbReference type="SUPFAM" id="SSF57667">
    <property type="entry name" value="beta-beta-alpha zinc fingers"/>
    <property type="match status" value="1"/>
</dbReference>
<comment type="caution">
    <text evidence="13">The sequence shown here is derived from an EMBL/GenBank/DDBJ whole genome shotgun (WGS) entry which is preliminary data.</text>
</comment>
<dbReference type="Pfam" id="PF12171">
    <property type="entry name" value="zf-C2H2_jaz"/>
    <property type="match status" value="1"/>
</dbReference>
<comment type="similarity">
    <text evidence="9">Belongs to the ZNF593/BUD20 C2H2-type zinc-finger protein family.</text>
</comment>
<dbReference type="PANTHER" id="PTHR46095:SF1">
    <property type="entry name" value="ZINC FINGER PROTEIN 593"/>
    <property type="match status" value="1"/>
</dbReference>
<protein>
    <recommendedName>
        <fullName evidence="12">C2H2-type domain-containing protein</fullName>
    </recommendedName>
</protein>
<evidence type="ECO:0000313" key="13">
    <source>
        <dbReference type="EMBL" id="KAK3320075.1"/>
    </source>
</evidence>
<organism evidence="13 14">
    <name type="scientific">Cercophora scortea</name>
    <dbReference type="NCBI Taxonomy" id="314031"/>
    <lineage>
        <taxon>Eukaryota</taxon>
        <taxon>Fungi</taxon>
        <taxon>Dikarya</taxon>
        <taxon>Ascomycota</taxon>
        <taxon>Pezizomycotina</taxon>
        <taxon>Sordariomycetes</taxon>
        <taxon>Sordariomycetidae</taxon>
        <taxon>Sordariales</taxon>
        <taxon>Lasiosphaeriaceae</taxon>
        <taxon>Cercophora</taxon>
    </lineage>
</organism>
<feature type="domain" description="C2H2-type" evidence="12">
    <location>
        <begin position="50"/>
        <end position="79"/>
    </location>
</feature>
<keyword evidence="4" id="KW-0690">Ribosome biogenesis</keyword>
<keyword evidence="3" id="KW-0963">Cytoplasm</keyword>
<evidence type="ECO:0000256" key="6">
    <source>
        <dbReference type="ARBA" id="ARBA00022771"/>
    </source>
</evidence>
<name>A0AAE0M5S6_9PEZI</name>
<dbReference type="PROSITE" id="PS00028">
    <property type="entry name" value="ZINC_FINGER_C2H2_1"/>
    <property type="match status" value="1"/>
</dbReference>
<dbReference type="InterPro" id="IPR003604">
    <property type="entry name" value="Matrin/U1-like-C_Znf_C2H2"/>
</dbReference>
<feature type="region of interest" description="Disordered" evidence="11">
    <location>
        <begin position="93"/>
        <end position="114"/>
    </location>
</feature>
<evidence type="ECO:0000256" key="3">
    <source>
        <dbReference type="ARBA" id="ARBA00022490"/>
    </source>
</evidence>
<dbReference type="GO" id="GO:0042254">
    <property type="term" value="P:ribosome biogenesis"/>
    <property type="evidence" value="ECO:0007669"/>
    <property type="project" value="UniProtKB-KW"/>
</dbReference>
<dbReference type="AlphaFoldDB" id="A0AAE0M5S6"/>
<evidence type="ECO:0000256" key="2">
    <source>
        <dbReference type="ARBA" id="ARBA00004496"/>
    </source>
</evidence>
<dbReference type="GO" id="GO:0005737">
    <property type="term" value="C:cytoplasm"/>
    <property type="evidence" value="ECO:0007669"/>
    <property type="project" value="UniProtKB-SubCell"/>
</dbReference>
<dbReference type="Proteomes" id="UP001286456">
    <property type="component" value="Unassembled WGS sequence"/>
</dbReference>
<evidence type="ECO:0000313" key="14">
    <source>
        <dbReference type="Proteomes" id="UP001286456"/>
    </source>
</evidence>
<dbReference type="PROSITE" id="PS50157">
    <property type="entry name" value="ZINC_FINGER_C2H2_2"/>
    <property type="match status" value="1"/>
</dbReference>
<evidence type="ECO:0000256" key="5">
    <source>
        <dbReference type="ARBA" id="ARBA00022723"/>
    </source>
</evidence>
<accession>A0AAE0M5S6</accession>
<dbReference type="SMART" id="SM00451">
    <property type="entry name" value="ZnF_U1"/>
    <property type="match status" value="1"/>
</dbReference>
<evidence type="ECO:0000259" key="12">
    <source>
        <dbReference type="PROSITE" id="PS50157"/>
    </source>
</evidence>
<dbReference type="Gene3D" id="3.30.160.60">
    <property type="entry name" value="Classic Zinc Finger"/>
    <property type="match status" value="1"/>
</dbReference>
<keyword evidence="14" id="KW-1185">Reference proteome</keyword>
<keyword evidence="7" id="KW-0862">Zinc</keyword>
<dbReference type="GO" id="GO:0005634">
    <property type="term" value="C:nucleus"/>
    <property type="evidence" value="ECO:0007669"/>
    <property type="project" value="UniProtKB-SubCell"/>
</dbReference>
<sequence length="114" mass="13091">MGYPSKRTKTKTRRYLRDIDQAKADLLSPRHLELYKETKLSEDLPGLGKYYCTACAKWFESDFSLTTHLKAKPHRRRLKALERPYTHKEANAVMGVGVDNGPARETTMDVDMSS</sequence>
<proteinExistence type="inferred from homology"/>
<evidence type="ECO:0000256" key="9">
    <source>
        <dbReference type="ARBA" id="ARBA00038064"/>
    </source>
</evidence>
<keyword evidence="5" id="KW-0479">Metal-binding</keyword>
<dbReference type="InterPro" id="IPR022755">
    <property type="entry name" value="Znf_C2H2_jaz"/>
</dbReference>
<reference evidence="13" key="1">
    <citation type="journal article" date="2023" name="Mol. Phylogenet. Evol.">
        <title>Genome-scale phylogeny and comparative genomics of the fungal order Sordariales.</title>
        <authorList>
            <person name="Hensen N."/>
            <person name="Bonometti L."/>
            <person name="Westerberg I."/>
            <person name="Brannstrom I.O."/>
            <person name="Guillou S."/>
            <person name="Cros-Aarteil S."/>
            <person name="Calhoun S."/>
            <person name="Haridas S."/>
            <person name="Kuo A."/>
            <person name="Mondo S."/>
            <person name="Pangilinan J."/>
            <person name="Riley R."/>
            <person name="LaButti K."/>
            <person name="Andreopoulos B."/>
            <person name="Lipzen A."/>
            <person name="Chen C."/>
            <person name="Yan M."/>
            <person name="Daum C."/>
            <person name="Ng V."/>
            <person name="Clum A."/>
            <person name="Steindorff A."/>
            <person name="Ohm R.A."/>
            <person name="Martin F."/>
            <person name="Silar P."/>
            <person name="Natvig D.O."/>
            <person name="Lalanne C."/>
            <person name="Gautier V."/>
            <person name="Ament-Velasquez S.L."/>
            <person name="Kruys A."/>
            <person name="Hutchinson M.I."/>
            <person name="Powell A.J."/>
            <person name="Barry K."/>
            <person name="Miller A.N."/>
            <person name="Grigoriev I.V."/>
            <person name="Debuchy R."/>
            <person name="Gladieux P."/>
            <person name="Hiltunen Thoren M."/>
            <person name="Johannesson H."/>
        </authorList>
    </citation>
    <scope>NUCLEOTIDE SEQUENCE</scope>
    <source>
        <strain evidence="13">SMH4131-1</strain>
    </source>
</reference>
<keyword evidence="8" id="KW-0539">Nucleus</keyword>
<dbReference type="GO" id="GO:0003676">
    <property type="term" value="F:nucleic acid binding"/>
    <property type="evidence" value="ECO:0007669"/>
    <property type="project" value="InterPro"/>
</dbReference>
<reference evidence="13" key="2">
    <citation type="submission" date="2023-06" db="EMBL/GenBank/DDBJ databases">
        <authorList>
            <consortium name="Lawrence Berkeley National Laboratory"/>
            <person name="Haridas S."/>
            <person name="Hensen N."/>
            <person name="Bonometti L."/>
            <person name="Westerberg I."/>
            <person name="Brannstrom I.O."/>
            <person name="Guillou S."/>
            <person name="Cros-Aarteil S."/>
            <person name="Calhoun S."/>
            <person name="Kuo A."/>
            <person name="Mondo S."/>
            <person name="Pangilinan J."/>
            <person name="Riley R."/>
            <person name="Labutti K."/>
            <person name="Andreopoulos B."/>
            <person name="Lipzen A."/>
            <person name="Chen C."/>
            <person name="Yanf M."/>
            <person name="Daum C."/>
            <person name="Ng V."/>
            <person name="Clum A."/>
            <person name="Steindorff A."/>
            <person name="Ohm R."/>
            <person name="Martin F."/>
            <person name="Silar P."/>
            <person name="Natvig D."/>
            <person name="Lalanne C."/>
            <person name="Gautier V."/>
            <person name="Ament-Velasquez S.L."/>
            <person name="Kruys A."/>
            <person name="Hutchinson M.I."/>
            <person name="Powell A.J."/>
            <person name="Barry K."/>
            <person name="Miller A.N."/>
            <person name="Grigoriev I.V."/>
            <person name="Debuchy R."/>
            <person name="Gladieux P."/>
            <person name="Thoren M.H."/>
            <person name="Johannesson H."/>
        </authorList>
    </citation>
    <scope>NUCLEOTIDE SEQUENCE</scope>
    <source>
        <strain evidence="13">SMH4131-1</strain>
    </source>
</reference>
<evidence type="ECO:0000256" key="8">
    <source>
        <dbReference type="ARBA" id="ARBA00023242"/>
    </source>
</evidence>
<evidence type="ECO:0000256" key="10">
    <source>
        <dbReference type="PROSITE-ProRule" id="PRU00042"/>
    </source>
</evidence>
<dbReference type="InterPro" id="IPR013087">
    <property type="entry name" value="Znf_C2H2_type"/>
</dbReference>
<evidence type="ECO:0000256" key="4">
    <source>
        <dbReference type="ARBA" id="ARBA00022517"/>
    </source>
</evidence>
<dbReference type="EMBL" id="JAUEPO010000006">
    <property type="protein sequence ID" value="KAK3320075.1"/>
    <property type="molecule type" value="Genomic_DNA"/>
</dbReference>
<comment type="subcellular location">
    <subcellularLocation>
        <location evidence="2">Cytoplasm</location>
    </subcellularLocation>
    <subcellularLocation>
        <location evidence="1">Nucleus</location>
    </subcellularLocation>
</comment>
<gene>
    <name evidence="13" type="ORF">B0T19DRAFT_280147</name>
</gene>
<dbReference type="GO" id="GO:0008270">
    <property type="term" value="F:zinc ion binding"/>
    <property type="evidence" value="ECO:0007669"/>
    <property type="project" value="UniProtKB-KW"/>
</dbReference>
<evidence type="ECO:0000256" key="1">
    <source>
        <dbReference type="ARBA" id="ARBA00004123"/>
    </source>
</evidence>
<evidence type="ECO:0000256" key="7">
    <source>
        <dbReference type="ARBA" id="ARBA00022833"/>
    </source>
</evidence>
<dbReference type="InterPro" id="IPR051879">
    <property type="entry name" value="C2H2-ZF_Maturation_Protein"/>
</dbReference>